<dbReference type="InterPro" id="IPR000639">
    <property type="entry name" value="Epox_hydrolase-like"/>
</dbReference>
<evidence type="ECO:0000313" key="3">
    <source>
        <dbReference type="Proteomes" id="UP001319104"/>
    </source>
</evidence>
<dbReference type="Pfam" id="PF00561">
    <property type="entry name" value="Abhydrolase_1"/>
    <property type="match status" value="1"/>
</dbReference>
<feature type="domain" description="AB hydrolase-1" evidence="1">
    <location>
        <begin position="15"/>
        <end position="112"/>
    </location>
</feature>
<dbReference type="InterPro" id="IPR050266">
    <property type="entry name" value="AB_hydrolase_sf"/>
</dbReference>
<reference evidence="2 3" key="1">
    <citation type="submission" date="2021-05" db="EMBL/GenBank/DDBJ databases">
        <authorList>
            <person name="Zhang Z.D."/>
            <person name="Osman G."/>
        </authorList>
    </citation>
    <scope>NUCLEOTIDE SEQUENCE [LARGE SCALE GENOMIC DNA]</scope>
    <source>
        <strain evidence="2 3">KCTC 32217</strain>
    </source>
</reference>
<dbReference type="AlphaFoldDB" id="A0AAP2CGR3"/>
<dbReference type="Gene3D" id="3.40.50.1820">
    <property type="entry name" value="alpha/beta hydrolase"/>
    <property type="match status" value="1"/>
</dbReference>
<dbReference type="PRINTS" id="PR00412">
    <property type="entry name" value="EPOXHYDRLASE"/>
</dbReference>
<dbReference type="EMBL" id="JAHCMY010000004">
    <property type="protein sequence ID" value="MBS9524341.1"/>
    <property type="molecule type" value="Genomic_DNA"/>
</dbReference>
<dbReference type="PRINTS" id="PR00111">
    <property type="entry name" value="ABHYDROLASE"/>
</dbReference>
<name>A0AAP2CGR3_9BACT</name>
<dbReference type="PANTHER" id="PTHR43798">
    <property type="entry name" value="MONOACYLGLYCEROL LIPASE"/>
    <property type="match status" value="1"/>
</dbReference>
<dbReference type="SUPFAM" id="SSF53474">
    <property type="entry name" value="alpha/beta-Hydrolases"/>
    <property type="match status" value="1"/>
</dbReference>
<dbReference type="RefSeq" id="WP_213945198.1">
    <property type="nucleotide sequence ID" value="NZ_JAHCMY010000004.1"/>
</dbReference>
<keyword evidence="2" id="KW-0378">Hydrolase</keyword>
<keyword evidence="3" id="KW-1185">Reference proteome</keyword>
<accession>A0AAP2CGR3</accession>
<evidence type="ECO:0000313" key="2">
    <source>
        <dbReference type="EMBL" id="MBS9524341.1"/>
    </source>
</evidence>
<protein>
    <submittedName>
        <fullName evidence="2">Alpha/beta hydrolase</fullName>
    </submittedName>
</protein>
<dbReference type="InterPro" id="IPR000073">
    <property type="entry name" value="AB_hydrolase_1"/>
</dbReference>
<evidence type="ECO:0000259" key="1">
    <source>
        <dbReference type="Pfam" id="PF00561"/>
    </source>
</evidence>
<sequence length="271" mass="31215">MPMEIAYNDLGNGQPLIFLHGFCESKEMWKAFEEAFSPFYRVLCPDLPGFGESRWYEEEVSLEQVAVMFEEWMEELNLEKPILIGHSLGGYVGLALAELMGERLGGLGLFHSTAFADDEEKRGVRNRTLTFVEKHGVEKFVTSFVPSLFPDYRREELQDKIDYVLRLALKTSYPGLMAYTKAMRDRKERLEVLKSFRSPKMMIAGQVDAAIKLEDSRKHEAFVDFYFELPETGHMGMFEREEKTIEVVGKFLGRYCRPSIISTEANRSGEI</sequence>
<dbReference type="InterPro" id="IPR029058">
    <property type="entry name" value="AB_hydrolase_fold"/>
</dbReference>
<organism evidence="2 3">
    <name type="scientific">Litoribacter ruber</name>
    <dbReference type="NCBI Taxonomy" id="702568"/>
    <lineage>
        <taxon>Bacteria</taxon>
        <taxon>Pseudomonadati</taxon>
        <taxon>Bacteroidota</taxon>
        <taxon>Cytophagia</taxon>
        <taxon>Cytophagales</taxon>
        <taxon>Cyclobacteriaceae</taxon>
        <taxon>Litoribacter</taxon>
    </lineage>
</organism>
<dbReference type="Proteomes" id="UP001319104">
    <property type="component" value="Unassembled WGS sequence"/>
</dbReference>
<comment type="caution">
    <text evidence="2">The sequence shown here is derived from an EMBL/GenBank/DDBJ whole genome shotgun (WGS) entry which is preliminary data.</text>
</comment>
<dbReference type="GO" id="GO:0016787">
    <property type="term" value="F:hydrolase activity"/>
    <property type="evidence" value="ECO:0007669"/>
    <property type="project" value="UniProtKB-KW"/>
</dbReference>
<gene>
    <name evidence="2" type="ORF">KI659_09970</name>
</gene>
<proteinExistence type="predicted"/>